<evidence type="ECO:0000256" key="1">
    <source>
        <dbReference type="SAM" id="MobiDB-lite"/>
    </source>
</evidence>
<comment type="caution">
    <text evidence="3">The sequence shown here is derived from an EMBL/GenBank/DDBJ whole genome shotgun (WGS) entry which is preliminary data.</text>
</comment>
<evidence type="ECO:0000313" key="3">
    <source>
        <dbReference type="EMBL" id="KAJ6640081.1"/>
    </source>
</evidence>
<gene>
    <name evidence="3" type="ORF">Bhyg_12830</name>
</gene>
<evidence type="ECO:0000256" key="2">
    <source>
        <dbReference type="SAM" id="SignalP"/>
    </source>
</evidence>
<dbReference type="EMBL" id="WJQU01000003">
    <property type="protein sequence ID" value="KAJ6640081.1"/>
    <property type="molecule type" value="Genomic_DNA"/>
</dbReference>
<sequence>MKTRIGLSFFLCLVVTVVLVKAQDDAAETSVASETVVANVEVLNSDIAQIEDVKEEEEETDYTDYDDTVAEEETPPPPEPPAAPVEDEIVETPEDPVESIRDIETVEEVSTNDETNTGTANKTIPKSRSGNYQYDDFYGNLDAFNTDVGYNGGGDPNYNYGN</sequence>
<reference evidence="3" key="1">
    <citation type="submission" date="2022-07" db="EMBL/GenBank/DDBJ databases">
        <authorList>
            <person name="Trinca V."/>
            <person name="Uliana J.V.C."/>
            <person name="Torres T.T."/>
            <person name="Ward R.J."/>
            <person name="Monesi N."/>
        </authorList>
    </citation>
    <scope>NUCLEOTIDE SEQUENCE</scope>
    <source>
        <strain evidence="3">HSMRA1968</strain>
        <tissue evidence="3">Whole embryos</tissue>
    </source>
</reference>
<feature type="chain" id="PRO_5040395389" evidence="2">
    <location>
        <begin position="23"/>
        <end position="162"/>
    </location>
</feature>
<feature type="region of interest" description="Disordered" evidence="1">
    <location>
        <begin position="52"/>
        <end position="131"/>
    </location>
</feature>
<dbReference type="AlphaFoldDB" id="A0A9Q0S186"/>
<name>A0A9Q0S186_9DIPT</name>
<accession>A0A9Q0S186</accession>
<feature type="signal peptide" evidence="2">
    <location>
        <begin position="1"/>
        <end position="22"/>
    </location>
</feature>
<protein>
    <submittedName>
        <fullName evidence="3">Uncharacterized protein</fullName>
    </submittedName>
</protein>
<proteinExistence type="predicted"/>
<feature type="compositionally biased region" description="Acidic residues" evidence="1">
    <location>
        <begin position="53"/>
        <end position="74"/>
    </location>
</feature>
<organism evidence="3 4">
    <name type="scientific">Pseudolycoriella hygida</name>
    <dbReference type="NCBI Taxonomy" id="35572"/>
    <lineage>
        <taxon>Eukaryota</taxon>
        <taxon>Metazoa</taxon>
        <taxon>Ecdysozoa</taxon>
        <taxon>Arthropoda</taxon>
        <taxon>Hexapoda</taxon>
        <taxon>Insecta</taxon>
        <taxon>Pterygota</taxon>
        <taxon>Neoptera</taxon>
        <taxon>Endopterygota</taxon>
        <taxon>Diptera</taxon>
        <taxon>Nematocera</taxon>
        <taxon>Sciaroidea</taxon>
        <taxon>Sciaridae</taxon>
        <taxon>Pseudolycoriella</taxon>
    </lineage>
</organism>
<keyword evidence="2" id="KW-0732">Signal</keyword>
<keyword evidence="4" id="KW-1185">Reference proteome</keyword>
<evidence type="ECO:0000313" key="4">
    <source>
        <dbReference type="Proteomes" id="UP001151699"/>
    </source>
</evidence>
<feature type="compositionally biased region" description="Acidic residues" evidence="1">
    <location>
        <begin position="85"/>
        <end position="97"/>
    </location>
</feature>
<dbReference type="Proteomes" id="UP001151699">
    <property type="component" value="Chromosome X"/>
</dbReference>
<feature type="compositionally biased region" description="Polar residues" evidence="1">
    <location>
        <begin position="112"/>
        <end position="131"/>
    </location>
</feature>